<protein>
    <submittedName>
        <fullName evidence="5">Lipoxygenase homology domain-containing protein 1</fullName>
    </submittedName>
</protein>
<feature type="region of interest" description="Disordered" evidence="2">
    <location>
        <begin position="1509"/>
        <end position="1545"/>
    </location>
</feature>
<proteinExistence type="predicted"/>
<evidence type="ECO:0000313" key="4">
    <source>
        <dbReference type="Proteomes" id="UP001318040"/>
    </source>
</evidence>
<dbReference type="InterPro" id="IPR001024">
    <property type="entry name" value="PLAT/LH2_dom"/>
</dbReference>
<feature type="compositionally biased region" description="Acidic residues" evidence="2">
    <location>
        <begin position="884"/>
        <end position="904"/>
    </location>
</feature>
<feature type="domain" description="PLAT" evidence="3">
    <location>
        <begin position="1551"/>
        <end position="1669"/>
    </location>
</feature>
<feature type="region of interest" description="Disordered" evidence="2">
    <location>
        <begin position="875"/>
        <end position="906"/>
    </location>
</feature>
<feature type="domain" description="PLAT" evidence="3">
    <location>
        <begin position="1809"/>
        <end position="1927"/>
    </location>
</feature>
<dbReference type="KEGG" id="pmrn:116938499"/>
<dbReference type="GeneID" id="116938499"/>
<dbReference type="RefSeq" id="XP_032801528.1">
    <property type="nucleotide sequence ID" value="XM_032945637.1"/>
</dbReference>
<reference evidence="5" key="1">
    <citation type="submission" date="2025-08" db="UniProtKB">
        <authorList>
            <consortium name="RefSeq"/>
        </authorList>
    </citation>
    <scope>IDENTIFICATION</scope>
    <source>
        <tissue evidence="5">Sperm</tissue>
    </source>
</reference>
<feature type="domain" description="PLAT" evidence="3">
    <location>
        <begin position="940"/>
        <end position="1058"/>
    </location>
</feature>
<name>A0AAJ7SN31_PETMA</name>
<dbReference type="CDD" id="cd01756">
    <property type="entry name" value="PLAT_repeat"/>
    <property type="match status" value="14"/>
</dbReference>
<feature type="domain" description="PLAT" evidence="3">
    <location>
        <begin position="785"/>
        <end position="930"/>
    </location>
</feature>
<dbReference type="CTD" id="125336"/>
<dbReference type="PANTHER" id="PTHR45901:SF3">
    <property type="entry name" value="LIPOXYGENASE HOMOLOGY DOMAIN-CONTAINING PROTEIN 1"/>
    <property type="match status" value="1"/>
</dbReference>
<dbReference type="SMART" id="SM00308">
    <property type="entry name" value="LH2"/>
    <property type="match status" value="14"/>
</dbReference>
<feature type="domain" description="PLAT" evidence="3">
    <location>
        <begin position="1682"/>
        <end position="1797"/>
    </location>
</feature>
<evidence type="ECO:0000259" key="3">
    <source>
        <dbReference type="PROSITE" id="PS50095"/>
    </source>
</evidence>
<evidence type="ECO:0000256" key="1">
    <source>
        <dbReference type="PROSITE-ProRule" id="PRU00152"/>
    </source>
</evidence>
<evidence type="ECO:0000313" key="5">
    <source>
        <dbReference type="RefSeq" id="XP_032801528.1"/>
    </source>
</evidence>
<accession>A0AAJ7SN31</accession>
<dbReference type="Pfam" id="PF01477">
    <property type="entry name" value="PLAT"/>
    <property type="match status" value="15"/>
</dbReference>
<dbReference type="PANTHER" id="PTHR45901">
    <property type="entry name" value="PROTEIN CBG12474"/>
    <property type="match status" value="1"/>
</dbReference>
<feature type="domain" description="PLAT" evidence="3">
    <location>
        <begin position="1379"/>
        <end position="1499"/>
    </location>
</feature>
<feature type="domain" description="PLAT" evidence="3">
    <location>
        <begin position="14"/>
        <end position="131"/>
    </location>
</feature>
<keyword evidence="4" id="KW-1185">Reference proteome</keyword>
<feature type="domain" description="PLAT" evidence="3">
    <location>
        <begin position="1225"/>
        <end position="1350"/>
    </location>
</feature>
<comment type="caution">
    <text evidence="1">Lacks conserved residue(s) required for the propagation of feature annotation.</text>
</comment>
<dbReference type="InterPro" id="IPR052970">
    <property type="entry name" value="Inner_ear_hair_cell_LOXHD"/>
</dbReference>
<feature type="domain" description="PLAT" evidence="3">
    <location>
        <begin position="267"/>
        <end position="383"/>
    </location>
</feature>
<evidence type="ECO:0000256" key="2">
    <source>
        <dbReference type="SAM" id="MobiDB-lite"/>
    </source>
</evidence>
<feature type="domain" description="PLAT" evidence="3">
    <location>
        <begin position="655"/>
        <end position="774"/>
    </location>
</feature>
<feature type="domain" description="PLAT" evidence="3">
    <location>
        <begin position="143"/>
        <end position="258"/>
    </location>
</feature>
<feature type="domain" description="PLAT" evidence="3">
    <location>
        <begin position="524"/>
        <end position="644"/>
    </location>
</feature>
<feature type="domain" description="PLAT" evidence="3">
    <location>
        <begin position="396"/>
        <end position="511"/>
    </location>
</feature>
<organism evidence="4 5">
    <name type="scientific">Petromyzon marinus</name>
    <name type="common">Sea lamprey</name>
    <dbReference type="NCBI Taxonomy" id="7757"/>
    <lineage>
        <taxon>Eukaryota</taxon>
        <taxon>Metazoa</taxon>
        <taxon>Chordata</taxon>
        <taxon>Craniata</taxon>
        <taxon>Vertebrata</taxon>
        <taxon>Cyclostomata</taxon>
        <taxon>Hyperoartia</taxon>
        <taxon>Petromyzontiformes</taxon>
        <taxon>Petromyzontidae</taxon>
        <taxon>Petromyzon</taxon>
    </lineage>
</organism>
<dbReference type="Gene3D" id="2.40.180.10">
    <property type="entry name" value="Catalase core domain"/>
    <property type="match status" value="12"/>
</dbReference>
<gene>
    <name evidence="5" type="primary">LOXHD1</name>
</gene>
<dbReference type="InterPro" id="IPR036392">
    <property type="entry name" value="PLAT/LH2_dom_sf"/>
</dbReference>
<dbReference type="Gene3D" id="2.60.60.20">
    <property type="entry name" value="PLAT/LH2 domain"/>
    <property type="match status" value="4"/>
</dbReference>
<feature type="domain" description="PLAT" evidence="3">
    <location>
        <begin position="2083"/>
        <end position="2199"/>
    </location>
</feature>
<feature type="domain" description="PLAT" evidence="3">
    <location>
        <begin position="1094"/>
        <end position="1212"/>
    </location>
</feature>
<dbReference type="PROSITE" id="PS50095">
    <property type="entry name" value="PLAT"/>
    <property type="match status" value="16"/>
</dbReference>
<dbReference type="Proteomes" id="UP001318040">
    <property type="component" value="Chromosome 1"/>
</dbReference>
<feature type="domain" description="PLAT" evidence="3">
    <location>
        <begin position="1943"/>
        <end position="2065"/>
    </location>
</feature>
<dbReference type="SUPFAM" id="SSF49723">
    <property type="entry name" value="Lipase/lipooxygenase domain (PLAT/LH2 domain)"/>
    <property type="match status" value="16"/>
</dbReference>
<sequence>MWWRRMLLDPDNKTFYEVVTATGDVRGAGTDANVFVTLFGESGISPKLHLSSKSKDAFERCKTDIFRLKTNNIGPLKKIRIEHDNTGASASWYLERVTVTDVNRPHLRYYFPCGQWLSRVEGDGLIVRDLMGSLDPTDVPRPNKYVVRVKTGDVKGGGTDADVFINIFGDLGDTGERRLDNEKDNFERGVEDKFTIESPALGIVKKISIGHNNKGSSSGWFLEKVTVEDIDNDETYDFPVNRWFAVDEDDGKIQRDIIVGGTEATGIIYNISITTGDVRGAGTNSKVYIILHGAQGLKNSGRLFLPGGQFERSRTDCFSSEVAALLSPLSRVTIGHDNSGVSSGWFCDKVVVYCPFTGIEQSFPCRMWLDEDEGDGLIERELHEMISLRQIKQKKLPWSLWIWTSDVKGAGTDARVCLQVYGEHGKSDEIQLDNNSDNFESGLTDKFMIELPDIGFLFKIRIWHDSRAPFGGWHLQKVTLLKYFTKEKYSFMCGRWLDANEEDGFTVRELSAEGEMVEEPQPVVKYLVTIHTGKHGGGGTDANVFVCLYGEQGDTGDRMLYTSRNNVNKFERGNVDEFVIECVTLKRVTRVRIGHDGRGGSSGWFLDKIMVKEMDAVNAEEVEFPCNRWLDDDEDDGQIVRELVPLGDAQMLKNVSYHIHIKTGDMRGANTDSHVFLKLHGSRGDTGRLPLKVSDNGLGDKFSRNRVDVFTVQTADVGKINRILIGHDNSGLRSGWFLDSVVLDVPVSGLRYRFAAHRWLSKKEADGKTEAEIYPTEVEHIEKCINYQVSVHTGNVRSAGTNANVFIQLYGDMGKTEVHNLRNRSDNFERASNDIFKVEAMDVGKVVKLRVGHDNSGMGSGWFLDSIVIRRLRQSSPHRPQPVDAEEDEDEEDDEEAEDEDSEEVQTYTFPCKRWLARDEDDGEIVRELLPQDCAEMEEKVYTVCVCTGDVMGAGTDANVFVNVYGHLGDTGERRLRKAERSLNKFERGQRDIFKLKAIDLGELTKLRIRHDNCGGSAAWFLDRVEITDENSKSKYFFPCQRWLAIDEDDGQLARELVPVDEVFLNRDTTGGGSAKGANGSATTLGLEQKAKSTTYNIRIKTGDKRNAGTDANVFAILYGERDDTGVVSLKTSKCHRNKFERRNVDEFTLEAVGLGELRKIFVGHDAGVAGSGWFLDWVEIDAPSLGQKMQFPCGRWLDRGEDDGAIERVLYPNCLQTLHYTPFVPYEITVFTSDIRNAGTNSDVSVVLYGPNGVSTRSQSLCRSKRERHMYFERGAKDVFVLELEDVGETIEKLRVGHNNVGINSGWHLDRVEVRRLLPDGKGSETVTFPCGRWLARSEEDGETLRELVPCDVELEQLLGDGTLSRDEYAFEDPLDLRTYKVSVHTSDVRGAGTDANVFLTIYGDLGDTGERRLSKSETNTNKFERGQVDRFTLEAVDLGTICKIRVRHDNSMLHAGWLLDRVEVHDAEDGAEDSIVFHCERWLSREREDGLIERVLFAKGYAGSRNDADGLGDDDSKSHESDRSEEEEETSCKRRTRSSAGKMWDPSMIPYHVAVTTGPNRDNGTSSRGYVIMRGARKQRTHRLWLDSADGRLGFAPDRAQNYRLVGRDVGMLRSVELGHDGVTPESCWFVEEFSLLVPTRGLRYVFQCRCWLAKDRGDGLTARVFSVLDAECISLTPKVLYEVAVETADESGAGTDAQLFLTVFGVLGATEEMSLDKNGDRFERGQTDILMMEIDDISPLRKIRVRSSGKGCRPDWNLQKIEMRNLATEEVTSFLLGDWLSRTHGDKKLIREMAAVVDDEPMIGLSTYTVTVRTSDAAGAGTDANVYIILFGEHGDSGTIYLKESNNGNKFERGRTDVFSFADMLSLGELVKLRIWHDNTGICPGWHLEYVEVRDETLGTTFKFHCDRWLAANEDDHQTLRELSCVNANRKATVSAKDVLTFEITVVTGDSEGADTKENVWLVLEGKKKRSEEFLLENSSKARRFQRGATDKFEFESADVGDIMSLVLGHCPRKKSSSHSEATWHVQQIVLLIVETGNKYIFPCDAQIELSSNREESGRSFECRRKIESFASRTGGLAPVKYEVLVVTGGEKGCGTDANVFIVVFGSRGDSGRRALKHKYRNLFERGKTSRFMLEALDLGELNKVRIEHDNSGLRAGWLLDRIEIINTSTLIRTIFFCNKWLDHKRGDRQMCRELFPIY</sequence>